<dbReference type="EMBL" id="CAXDID020000202">
    <property type="protein sequence ID" value="CAL6054555.1"/>
    <property type="molecule type" value="Genomic_DNA"/>
</dbReference>
<keyword evidence="5" id="KW-1185">Reference proteome</keyword>
<dbReference type="Proteomes" id="UP001642409">
    <property type="component" value="Unassembled WGS sequence"/>
</dbReference>
<dbReference type="PANTHER" id="PTHR46652">
    <property type="entry name" value="LEUCINE-RICH REPEAT AND IQ DOMAIN-CONTAINING PROTEIN 1-RELATED"/>
    <property type="match status" value="1"/>
</dbReference>
<dbReference type="SUPFAM" id="SSF52058">
    <property type="entry name" value="L domain-like"/>
    <property type="match status" value="1"/>
</dbReference>
<dbReference type="InterPro" id="IPR050836">
    <property type="entry name" value="SDS22/Internalin_LRR"/>
</dbReference>
<dbReference type="EMBL" id="CATOUU010000202">
    <property type="protein sequence ID" value="CAI9920677.1"/>
    <property type="molecule type" value="Genomic_DNA"/>
</dbReference>
<organism evidence="3">
    <name type="scientific">Hexamita inflata</name>
    <dbReference type="NCBI Taxonomy" id="28002"/>
    <lineage>
        <taxon>Eukaryota</taxon>
        <taxon>Metamonada</taxon>
        <taxon>Diplomonadida</taxon>
        <taxon>Hexamitidae</taxon>
        <taxon>Hexamitinae</taxon>
        <taxon>Hexamita</taxon>
    </lineage>
</organism>
<dbReference type="InterPro" id="IPR032675">
    <property type="entry name" value="LRR_dom_sf"/>
</dbReference>
<name>A0AA86NIK4_9EUKA</name>
<sequence>MKLVANNKLISSDVMQRISDYDQSILEIYQSININGALKNIDTNNQDMNSIKQIVRQSFNKQEFKKQQRLIKKQKFISSISNFDSFCQYDKQMINFYFDHIKSGKLTIQFSRKLNDIYFIRTFNIKKLVLYNFMDKTPKLFNQTIIQFCTINSSISNLNNYQIDNLEILELTDGKSIIGIQKFKHLKEVSIWRVDISPISQVVWLTKLKLYYCGMDSTKALRPLVNLTELYISDTKQCDITSLQFLTNLTKLQLSLSKLVSIDALRPLYKLKELYITYNSIIYLQPVLELKQLQYLSAEYNLIVDSKDLETHPCFQNFHLGKQYQPPPEQYKDANIMRHINNPIVYLRIIHKKQIKLISYRSLFALKIKKNIEKQYTNIEQVTNSVVLFFQQMNSQECCQ</sequence>
<comment type="caution">
    <text evidence="3">The sequence shown here is derived from an EMBL/GenBank/DDBJ whole genome shotgun (WGS) entry which is preliminary data.</text>
</comment>
<evidence type="ECO:0000313" key="4">
    <source>
        <dbReference type="EMBL" id="CAL6054555.1"/>
    </source>
</evidence>
<reference evidence="4 5" key="2">
    <citation type="submission" date="2024-07" db="EMBL/GenBank/DDBJ databases">
        <authorList>
            <person name="Akdeniz Z."/>
        </authorList>
    </citation>
    <scope>NUCLEOTIDE SEQUENCE [LARGE SCALE GENOMIC DNA]</scope>
</reference>
<dbReference type="PANTHER" id="PTHR46652:SF3">
    <property type="entry name" value="LEUCINE-RICH REPEAT-CONTAINING PROTEIN 9"/>
    <property type="match status" value="1"/>
</dbReference>
<dbReference type="Gene3D" id="3.80.10.10">
    <property type="entry name" value="Ribonuclease Inhibitor"/>
    <property type="match status" value="1"/>
</dbReference>
<accession>A0AA86NIK4</accession>
<evidence type="ECO:0000256" key="1">
    <source>
        <dbReference type="ARBA" id="ARBA00022614"/>
    </source>
</evidence>
<gene>
    <name evidence="4" type="ORF">HINF_LOCUS46123</name>
    <name evidence="3" type="ORF">HINF_LOCUS8322</name>
</gene>
<keyword evidence="2" id="KW-0677">Repeat</keyword>
<evidence type="ECO:0000313" key="3">
    <source>
        <dbReference type="EMBL" id="CAI9920677.1"/>
    </source>
</evidence>
<evidence type="ECO:0000256" key="2">
    <source>
        <dbReference type="ARBA" id="ARBA00022737"/>
    </source>
</evidence>
<dbReference type="AlphaFoldDB" id="A0AA86NIK4"/>
<evidence type="ECO:0000313" key="5">
    <source>
        <dbReference type="Proteomes" id="UP001642409"/>
    </source>
</evidence>
<protein>
    <submittedName>
        <fullName evidence="3">Leucine-rich repeat domain-containing protein</fullName>
    </submittedName>
    <submittedName>
        <fullName evidence="4">Leucine-rich_repeat domain-containing protein</fullName>
    </submittedName>
</protein>
<keyword evidence="1" id="KW-0433">Leucine-rich repeat</keyword>
<reference evidence="3" key="1">
    <citation type="submission" date="2023-06" db="EMBL/GenBank/DDBJ databases">
        <authorList>
            <person name="Kurt Z."/>
        </authorList>
    </citation>
    <scope>NUCLEOTIDE SEQUENCE</scope>
</reference>
<proteinExistence type="predicted"/>